<dbReference type="SUPFAM" id="SSF55729">
    <property type="entry name" value="Acyl-CoA N-acyltransferases (Nat)"/>
    <property type="match status" value="1"/>
</dbReference>
<dbReference type="AlphaFoldDB" id="A0AA39WMW9"/>
<evidence type="ECO:0000313" key="1">
    <source>
        <dbReference type="EMBL" id="KAK0618355.1"/>
    </source>
</evidence>
<keyword evidence="2" id="KW-1185">Reference proteome</keyword>
<dbReference type="Proteomes" id="UP001174934">
    <property type="component" value="Unassembled WGS sequence"/>
</dbReference>
<organism evidence="1 2">
    <name type="scientific">Bombardia bombarda</name>
    <dbReference type="NCBI Taxonomy" id="252184"/>
    <lineage>
        <taxon>Eukaryota</taxon>
        <taxon>Fungi</taxon>
        <taxon>Dikarya</taxon>
        <taxon>Ascomycota</taxon>
        <taxon>Pezizomycotina</taxon>
        <taxon>Sordariomycetes</taxon>
        <taxon>Sordariomycetidae</taxon>
        <taxon>Sordariales</taxon>
        <taxon>Lasiosphaeriaceae</taxon>
        <taxon>Bombardia</taxon>
    </lineage>
</organism>
<dbReference type="InterPro" id="IPR053225">
    <property type="entry name" value="Acyl-CoA_N-acyltransferase"/>
</dbReference>
<dbReference type="PANTHER" id="PTHR20958">
    <property type="entry name" value="GLYCINE N-ACYLTRANSFERASE-LIKE PROTEIN"/>
    <property type="match status" value="1"/>
</dbReference>
<dbReference type="PANTHER" id="PTHR20958:SF6">
    <property type="entry name" value="GLYCINE N-ACYLTRANSFERASE-LIKE PROTEIN"/>
    <property type="match status" value="1"/>
</dbReference>
<reference evidence="1" key="1">
    <citation type="submission" date="2023-06" db="EMBL/GenBank/DDBJ databases">
        <title>Genome-scale phylogeny and comparative genomics of the fungal order Sordariales.</title>
        <authorList>
            <consortium name="Lawrence Berkeley National Laboratory"/>
            <person name="Hensen N."/>
            <person name="Bonometti L."/>
            <person name="Westerberg I."/>
            <person name="Brannstrom I.O."/>
            <person name="Guillou S."/>
            <person name="Cros-Aarteil S."/>
            <person name="Calhoun S."/>
            <person name="Haridas S."/>
            <person name="Kuo A."/>
            <person name="Mondo S."/>
            <person name="Pangilinan J."/>
            <person name="Riley R."/>
            <person name="LaButti K."/>
            <person name="Andreopoulos B."/>
            <person name="Lipzen A."/>
            <person name="Chen C."/>
            <person name="Yanf M."/>
            <person name="Daum C."/>
            <person name="Ng V."/>
            <person name="Clum A."/>
            <person name="Steindorff A."/>
            <person name="Ohm R."/>
            <person name="Martin F."/>
            <person name="Silar P."/>
            <person name="Natvig D."/>
            <person name="Lalanne C."/>
            <person name="Gautier V."/>
            <person name="Ament-velasquez S.L."/>
            <person name="Kruys A."/>
            <person name="Hutchinson M.I."/>
            <person name="Powell A.J."/>
            <person name="Barry K."/>
            <person name="Miller A.N."/>
            <person name="Grigoriev I.V."/>
            <person name="Debuchy R."/>
            <person name="Gladieux P."/>
            <person name="Thoren M.H."/>
            <person name="Johannesson H."/>
        </authorList>
    </citation>
    <scope>NUCLEOTIDE SEQUENCE</scope>
    <source>
        <strain evidence="1">SMH3391-2</strain>
    </source>
</reference>
<proteinExistence type="predicted"/>
<comment type="caution">
    <text evidence="1">The sequence shown here is derived from an EMBL/GenBank/DDBJ whole genome shotgun (WGS) entry which is preliminary data.</text>
</comment>
<name>A0AA39WMW9_9PEZI</name>
<accession>A0AA39WMW9</accession>
<evidence type="ECO:0000313" key="2">
    <source>
        <dbReference type="Proteomes" id="UP001174934"/>
    </source>
</evidence>
<protein>
    <recommendedName>
        <fullName evidence="3">FR47-like domain-containing protein</fullName>
    </recommendedName>
</protein>
<sequence>MMTPTLHDTSTVPDALLTLLESHLPYSLPVLRRLQFARNFPGGLRPTAHILYAYHAAAAEEEDTTGQPAPAVGNHHFVAAYVDLVGWPETECYIYSTLEDSSAIPNTDPNVPVPIPVAVSGAEALACDELALTVLRRIRRLEAGTTYDRGLPRGEVMVGSLHEVLRQRLMARGVRMHKTANVTGPVDWHLLGKWLFRVEDLVGGGGGEKSAVLPAGMLWDTVRREDLGLVRARTSIARQEATLLLLPSTVIRLHDNTPIAWAFLSIDGTLSTLHVEEPYRGLGLAKAVASRVMRDHLKDFGNDGWGAADVFNANFQSQGVCKSIGGKHSWTIVWAILDLFSVGDAI</sequence>
<dbReference type="InterPro" id="IPR016181">
    <property type="entry name" value="Acyl_CoA_acyltransferase"/>
</dbReference>
<dbReference type="Gene3D" id="3.40.630.30">
    <property type="match status" value="1"/>
</dbReference>
<gene>
    <name evidence="1" type="ORF">B0T17DRAFT_335467</name>
</gene>
<evidence type="ECO:0008006" key="3">
    <source>
        <dbReference type="Google" id="ProtNLM"/>
    </source>
</evidence>
<dbReference type="EMBL" id="JAULSR010000005">
    <property type="protein sequence ID" value="KAK0618355.1"/>
    <property type="molecule type" value="Genomic_DNA"/>
</dbReference>